<feature type="domain" description="DUF202" evidence="6">
    <location>
        <begin position="5"/>
        <end position="62"/>
    </location>
</feature>
<evidence type="ECO:0000256" key="4">
    <source>
        <dbReference type="ARBA" id="ARBA00023136"/>
    </source>
</evidence>
<evidence type="ECO:0000313" key="8">
    <source>
        <dbReference type="Proteomes" id="UP000286482"/>
    </source>
</evidence>
<evidence type="ECO:0000256" key="1">
    <source>
        <dbReference type="ARBA" id="ARBA00004127"/>
    </source>
</evidence>
<comment type="subcellular location">
    <subcellularLocation>
        <location evidence="1">Endomembrane system</location>
        <topology evidence="1">Multi-pass membrane protein</topology>
    </subcellularLocation>
</comment>
<gene>
    <name evidence="7" type="ORF">DBZ36_18325</name>
</gene>
<organism evidence="7 8">
    <name type="scientific">Alginatibacterium sediminis</name>
    <dbReference type="NCBI Taxonomy" id="2164068"/>
    <lineage>
        <taxon>Bacteria</taxon>
        <taxon>Pseudomonadati</taxon>
        <taxon>Pseudomonadota</taxon>
        <taxon>Gammaproteobacteria</taxon>
        <taxon>Alteromonadales</taxon>
        <taxon>Alteromonadaceae</taxon>
        <taxon>Alginatibacterium</taxon>
    </lineage>
</organism>
<evidence type="ECO:0000256" key="2">
    <source>
        <dbReference type="ARBA" id="ARBA00022692"/>
    </source>
</evidence>
<keyword evidence="3 5" id="KW-1133">Transmembrane helix</keyword>
<feature type="transmembrane region" description="Helical" evidence="5">
    <location>
        <begin position="39"/>
        <end position="61"/>
    </location>
</feature>
<comment type="caution">
    <text evidence="7">The sequence shown here is derived from an EMBL/GenBank/DDBJ whole genome shotgun (WGS) entry which is preliminary data.</text>
</comment>
<dbReference type="Proteomes" id="UP000286482">
    <property type="component" value="Unassembled WGS sequence"/>
</dbReference>
<dbReference type="OrthoDB" id="3701077at2"/>
<sequence length="111" mass="12590">MSDKDPGLQPERTSLAWFRTILLLAAISLLMFKVGQSNGFYFLVSMSVILLALSALLVHYYQNRFSDKLDLSDVVKPKDIIFKRCLSIVVGIAAMTYLTFLLISFYTEVLM</sequence>
<keyword evidence="8" id="KW-1185">Reference proteome</keyword>
<feature type="transmembrane region" description="Helical" evidence="5">
    <location>
        <begin position="15"/>
        <end position="32"/>
    </location>
</feature>
<dbReference type="EMBL" id="RAQO01000010">
    <property type="protein sequence ID" value="RKF13728.1"/>
    <property type="molecule type" value="Genomic_DNA"/>
</dbReference>
<dbReference type="AlphaFoldDB" id="A0A420E732"/>
<dbReference type="RefSeq" id="WP_120356438.1">
    <property type="nucleotide sequence ID" value="NZ_RAQO01000010.1"/>
</dbReference>
<dbReference type="InterPro" id="IPR003807">
    <property type="entry name" value="DUF202"/>
</dbReference>
<evidence type="ECO:0000259" key="6">
    <source>
        <dbReference type="Pfam" id="PF02656"/>
    </source>
</evidence>
<proteinExistence type="predicted"/>
<feature type="transmembrane region" description="Helical" evidence="5">
    <location>
        <begin position="81"/>
        <end position="106"/>
    </location>
</feature>
<evidence type="ECO:0000313" key="7">
    <source>
        <dbReference type="EMBL" id="RKF13728.1"/>
    </source>
</evidence>
<keyword evidence="2 5" id="KW-0812">Transmembrane</keyword>
<protein>
    <submittedName>
        <fullName evidence="7">DUF202 domain-containing protein</fullName>
    </submittedName>
</protein>
<dbReference type="Pfam" id="PF02656">
    <property type="entry name" value="DUF202"/>
    <property type="match status" value="1"/>
</dbReference>
<evidence type="ECO:0000256" key="3">
    <source>
        <dbReference type="ARBA" id="ARBA00022989"/>
    </source>
</evidence>
<dbReference type="GO" id="GO:0012505">
    <property type="term" value="C:endomembrane system"/>
    <property type="evidence" value="ECO:0007669"/>
    <property type="project" value="UniProtKB-SubCell"/>
</dbReference>
<keyword evidence="4 5" id="KW-0472">Membrane</keyword>
<accession>A0A420E732</accession>
<name>A0A420E732_9ALTE</name>
<reference evidence="7 8" key="1">
    <citation type="submission" date="2018-09" db="EMBL/GenBank/DDBJ databases">
        <authorList>
            <person name="Wang Z."/>
        </authorList>
    </citation>
    <scope>NUCLEOTIDE SEQUENCE [LARGE SCALE GENOMIC DNA]</scope>
    <source>
        <strain evidence="7 8">ALS 81</strain>
    </source>
</reference>
<evidence type="ECO:0000256" key="5">
    <source>
        <dbReference type="SAM" id="Phobius"/>
    </source>
</evidence>